<dbReference type="InterPro" id="IPR036291">
    <property type="entry name" value="NAD(P)-bd_dom_sf"/>
</dbReference>
<dbReference type="PANTHER" id="PTHR43491">
    <property type="entry name" value="UDP-N-ACETYL-D-MANNOSAMINE DEHYDROGENASE"/>
    <property type="match status" value="1"/>
</dbReference>
<dbReference type="GO" id="GO:0000271">
    <property type="term" value="P:polysaccharide biosynthetic process"/>
    <property type="evidence" value="ECO:0007669"/>
    <property type="project" value="InterPro"/>
</dbReference>
<dbReference type="InterPro" id="IPR036220">
    <property type="entry name" value="UDP-Glc/GDP-Man_DH_C_sf"/>
</dbReference>
<dbReference type="PIRSF" id="PIRSF000124">
    <property type="entry name" value="UDPglc_GDPman_dh"/>
    <property type="match status" value="1"/>
</dbReference>
<reference evidence="7" key="1">
    <citation type="submission" date="2019-11" db="EMBL/GenBank/DDBJ databases">
        <authorList>
            <person name="Jee S."/>
        </authorList>
    </citation>
    <scope>NUCLEOTIDE SEQUENCE [LARGE SCALE GENOMIC DNA]</scope>
    <source>
        <strain evidence="7">PZ1</strain>
    </source>
</reference>
<keyword evidence="2" id="KW-0520">NAD</keyword>
<evidence type="ECO:0000256" key="1">
    <source>
        <dbReference type="ARBA" id="ARBA00023002"/>
    </source>
</evidence>
<sequence>MLNKTTDQVVQNEIINTFNDSEYFDRLNKKISLTLSNVMVVGVGYVGIPLIKRLGETGFSVVGYDVDEAKIESLQKGISPIPHISEGYFNQAAHGSKICFTSQASIVNDMDVIIICVPTPLTVNNTPDMSYIESALESLVPHIKKGTLISLESTTFPGTTEEIILPFLKKNGFSIGYDIFLGYSPEREDPGNKQFDLNQIPKIVSGCSDECKFLMEKLYSLIVDQIVPVSSPRAAEMTKIVENTQRFINISLVNELKMIADKMSIDIFEVINAASTKPFGFTPYYPGPGIGGHCIPVDPHYLNWKCKEYGIKSRFIELAEDINLAMPNYIVNKIQVEINKSQKSLFNSNILVMGVSYKKDVGDIRDSPVIKIIELLIEQGVNISFFDPYIDRINIKKRTFLCENLELKKFDKYDAILIATDHTQFNYKELVMSAQLIIDARGIYKELPENIKRA</sequence>
<dbReference type="InterPro" id="IPR014026">
    <property type="entry name" value="UDP-Glc/GDP-Man_DH_dimer"/>
</dbReference>
<dbReference type="SMART" id="SM00984">
    <property type="entry name" value="UDPG_MGDP_dh_C"/>
    <property type="match status" value="1"/>
</dbReference>
<dbReference type="GO" id="GO:0016628">
    <property type="term" value="F:oxidoreductase activity, acting on the CH-CH group of donors, NAD or NADP as acceptor"/>
    <property type="evidence" value="ECO:0007669"/>
    <property type="project" value="InterPro"/>
</dbReference>
<evidence type="ECO:0000313" key="8">
    <source>
        <dbReference type="Proteomes" id="UP001617714"/>
    </source>
</evidence>
<dbReference type="Pfam" id="PF03720">
    <property type="entry name" value="UDPG_MGDP_dh_C"/>
    <property type="match status" value="1"/>
</dbReference>
<dbReference type="InterPro" id="IPR001732">
    <property type="entry name" value="UDP-Glc/GDP-Man_DH_N"/>
</dbReference>
<dbReference type="Pfam" id="PF00984">
    <property type="entry name" value="UDPG_MGDP_dh"/>
    <property type="match status" value="1"/>
</dbReference>
<dbReference type="AlphaFoldDB" id="A0AAP9LC33"/>
<feature type="domain" description="UDP-glucose/GDP-mannose dehydrogenase C-terminal" evidence="4">
    <location>
        <begin position="351"/>
        <end position="446"/>
    </location>
</feature>
<evidence type="ECO:0000313" key="6">
    <source>
        <dbReference type="EMBL" id="QHQ23234.1"/>
    </source>
</evidence>
<protein>
    <submittedName>
        <fullName evidence="6">Nucleotide sugar dehydrogenase</fullName>
    </submittedName>
</protein>
<dbReference type="NCBIfam" id="TIGR03026">
    <property type="entry name" value="NDP-sugDHase"/>
    <property type="match status" value="1"/>
</dbReference>
<dbReference type="PANTHER" id="PTHR43491:SF1">
    <property type="entry name" value="UDP-N-ACETYL-D-MANNOSAMINE DEHYDROGENASE"/>
    <property type="match status" value="1"/>
</dbReference>
<dbReference type="GO" id="GO:0051287">
    <property type="term" value="F:NAD binding"/>
    <property type="evidence" value="ECO:0007669"/>
    <property type="project" value="InterPro"/>
</dbReference>
<dbReference type="Gene3D" id="3.40.50.720">
    <property type="entry name" value="NAD(P)-binding Rossmann-like Domain"/>
    <property type="match status" value="2"/>
</dbReference>
<dbReference type="InterPro" id="IPR008927">
    <property type="entry name" value="6-PGluconate_DH-like_C_sf"/>
</dbReference>
<dbReference type="PIRSF" id="PIRSF500136">
    <property type="entry name" value="UDP_ManNAc_DH"/>
    <property type="match status" value="1"/>
</dbReference>
<evidence type="ECO:0000313" key="7">
    <source>
        <dbReference type="Proteomes" id="UP000464054"/>
    </source>
</evidence>
<proteinExistence type="inferred from homology"/>
<accession>A0AAP9LC33</accession>
<dbReference type="EMBL" id="JBIXKD010000009">
    <property type="protein sequence ID" value="MFJ5321826.1"/>
    <property type="molecule type" value="Genomic_DNA"/>
</dbReference>
<reference evidence="6" key="2">
    <citation type="journal article" date="2022" name="Plant Pathol J">
        <title>Comparative Genomic Analysis of Pathogenic Factors of Pectobacterium Species Isolated in South Korea Using Whole-Genome Sequencing.</title>
        <authorList>
            <person name="Jee S."/>
            <person name="Kang I.J."/>
            <person name="Bak G."/>
            <person name="Kang S."/>
            <person name="Lee J."/>
            <person name="Heu S."/>
            <person name="Hwang I."/>
        </authorList>
    </citation>
    <scope>NUCLEOTIDE SEQUENCE</scope>
    <source>
        <strain evidence="6">PZ1</strain>
    </source>
</reference>
<evidence type="ECO:0000313" key="5">
    <source>
        <dbReference type="EMBL" id="MFJ5321826.1"/>
    </source>
</evidence>
<dbReference type="GO" id="GO:0016616">
    <property type="term" value="F:oxidoreductase activity, acting on the CH-OH group of donors, NAD or NADP as acceptor"/>
    <property type="evidence" value="ECO:0007669"/>
    <property type="project" value="InterPro"/>
</dbReference>
<dbReference type="SUPFAM" id="SSF48179">
    <property type="entry name" value="6-phosphogluconate dehydrogenase C-terminal domain-like"/>
    <property type="match status" value="1"/>
</dbReference>
<evidence type="ECO:0000256" key="3">
    <source>
        <dbReference type="PIRNR" id="PIRNR000124"/>
    </source>
</evidence>
<comment type="similarity">
    <text evidence="3">Belongs to the UDP-glucose/GDP-mannose dehydrogenase family.</text>
</comment>
<gene>
    <name evidence="5" type="ORF">ACIPSN_10740</name>
    <name evidence="6" type="ORF">GMX10_03420</name>
</gene>
<dbReference type="GeneID" id="90772880"/>
<dbReference type="SUPFAM" id="SSF52413">
    <property type="entry name" value="UDP-glucose/GDP-mannose dehydrogenase C-terminal domain"/>
    <property type="match status" value="1"/>
</dbReference>
<dbReference type="EMBL" id="CP046377">
    <property type="protein sequence ID" value="QHQ23234.1"/>
    <property type="molecule type" value="Genomic_DNA"/>
</dbReference>
<dbReference type="InterPro" id="IPR028359">
    <property type="entry name" value="UDP_ManNAc/GlcNAc_DH"/>
</dbReference>
<organism evidence="6 7">
    <name type="scientific">Pectobacterium parvum</name>
    <dbReference type="NCBI Taxonomy" id="2778550"/>
    <lineage>
        <taxon>Bacteria</taxon>
        <taxon>Pseudomonadati</taxon>
        <taxon>Pseudomonadota</taxon>
        <taxon>Gammaproteobacteria</taxon>
        <taxon>Enterobacterales</taxon>
        <taxon>Pectobacteriaceae</taxon>
        <taxon>Pectobacterium</taxon>
    </lineage>
</organism>
<evidence type="ECO:0000259" key="4">
    <source>
        <dbReference type="SMART" id="SM00984"/>
    </source>
</evidence>
<dbReference type="InterPro" id="IPR017476">
    <property type="entry name" value="UDP-Glc/GDP-Man"/>
</dbReference>
<dbReference type="RefSeq" id="WP_052012109.1">
    <property type="nucleotide sequence ID" value="NZ_CP046377.1"/>
</dbReference>
<dbReference type="InterPro" id="IPR014027">
    <property type="entry name" value="UDP-Glc/GDP-Man_DH_C"/>
</dbReference>
<reference evidence="5 8" key="3">
    <citation type="submission" date="2024-10" db="EMBL/GenBank/DDBJ databases">
        <authorList>
            <person name="Lu C.-H."/>
        </authorList>
    </citation>
    <scope>NUCLEOTIDE SEQUENCE [LARGE SCALE GENOMIC DNA]</scope>
    <source>
        <strain evidence="5 8">22QBSP01-2</strain>
    </source>
</reference>
<keyword evidence="1" id="KW-0560">Oxidoreductase</keyword>
<dbReference type="Pfam" id="PF03721">
    <property type="entry name" value="UDPG_MGDP_dh_N"/>
    <property type="match status" value="1"/>
</dbReference>
<dbReference type="Proteomes" id="UP001617714">
    <property type="component" value="Unassembled WGS sequence"/>
</dbReference>
<evidence type="ECO:0000256" key="2">
    <source>
        <dbReference type="ARBA" id="ARBA00023027"/>
    </source>
</evidence>
<keyword evidence="8" id="KW-1185">Reference proteome</keyword>
<dbReference type="Proteomes" id="UP000464054">
    <property type="component" value="Chromosome"/>
</dbReference>
<name>A0AAP9LC33_9GAMM</name>
<dbReference type="SUPFAM" id="SSF51735">
    <property type="entry name" value="NAD(P)-binding Rossmann-fold domains"/>
    <property type="match status" value="1"/>
</dbReference>